<reference evidence="3 4" key="1">
    <citation type="journal article" date="2010" name="DNA Res.">
        <title>Genome sequence of Kitasatospora setae NBRC 14216T: an evolutionary snapshot of the family Streptomycetaceae.</title>
        <authorList>
            <person name="Ichikawa N."/>
            <person name="Oguchi A."/>
            <person name="Ikeda H."/>
            <person name="Ishikawa J."/>
            <person name="Kitani S."/>
            <person name="Watanabe Y."/>
            <person name="Nakamura S."/>
            <person name="Katano Y."/>
            <person name="Kishi E."/>
            <person name="Sasagawa M."/>
            <person name="Ankai A."/>
            <person name="Fukui S."/>
            <person name="Hashimoto Y."/>
            <person name="Kamata S."/>
            <person name="Otoguro M."/>
            <person name="Tanikawa S."/>
            <person name="Nihira T."/>
            <person name="Horinouchi S."/>
            <person name="Ohnishi Y."/>
            <person name="Hayakawa M."/>
            <person name="Kuzuyama T."/>
            <person name="Arisawa A."/>
            <person name="Nomoto F."/>
            <person name="Miura H."/>
            <person name="Takahashi Y."/>
            <person name="Fujita N."/>
        </authorList>
    </citation>
    <scope>NUCLEOTIDE SEQUENCE [LARGE SCALE GENOMIC DNA]</scope>
    <source>
        <strain evidence="4">ATCC 33774 / DSM 43861 / JCM 3304 / KCC A-0304 / NBRC 14216 / KM-6054</strain>
    </source>
</reference>
<evidence type="ECO:0000313" key="4">
    <source>
        <dbReference type="Proteomes" id="UP000007076"/>
    </source>
</evidence>
<dbReference type="PATRIC" id="fig|452652.3.peg.5996"/>
<feature type="transmembrane region" description="Helical" evidence="1">
    <location>
        <begin position="95"/>
        <end position="113"/>
    </location>
</feature>
<keyword evidence="4" id="KW-1185">Reference proteome</keyword>
<feature type="transmembrane region" description="Helical" evidence="1">
    <location>
        <begin position="64"/>
        <end position="83"/>
    </location>
</feature>
<evidence type="ECO:0000313" key="3">
    <source>
        <dbReference type="EMBL" id="BAJ31757.1"/>
    </source>
</evidence>
<keyword evidence="1" id="KW-0812">Transmembrane</keyword>
<protein>
    <recommendedName>
        <fullName evidence="2">DUF6234 domain-containing protein</fullName>
    </recommendedName>
</protein>
<feature type="domain" description="DUF6234" evidence="2">
    <location>
        <begin position="21"/>
        <end position="139"/>
    </location>
</feature>
<evidence type="ECO:0000259" key="2">
    <source>
        <dbReference type="Pfam" id="PF19747"/>
    </source>
</evidence>
<dbReference type="STRING" id="452652.KSE_59870"/>
<organism evidence="3 4">
    <name type="scientific">Kitasatospora setae (strain ATCC 33774 / DSM 43861 / JCM 3304 / KCC A-0304 / NBRC 14216 / KM-6054)</name>
    <name type="common">Streptomyces setae</name>
    <dbReference type="NCBI Taxonomy" id="452652"/>
    <lineage>
        <taxon>Bacteria</taxon>
        <taxon>Bacillati</taxon>
        <taxon>Actinomycetota</taxon>
        <taxon>Actinomycetes</taxon>
        <taxon>Kitasatosporales</taxon>
        <taxon>Streptomycetaceae</taxon>
        <taxon>Kitasatospora</taxon>
    </lineage>
</organism>
<keyword evidence="1" id="KW-0472">Membrane</keyword>
<dbReference type="AlphaFoldDB" id="E4N0S3"/>
<gene>
    <name evidence="3" type="ordered locus">KSE_59870</name>
</gene>
<dbReference type="Proteomes" id="UP000007076">
    <property type="component" value="Chromosome"/>
</dbReference>
<dbReference type="KEGG" id="ksk:KSE_59870"/>
<dbReference type="InterPro" id="IPR046201">
    <property type="entry name" value="DUF6234"/>
</dbReference>
<dbReference type="Pfam" id="PF19747">
    <property type="entry name" value="DUF6234"/>
    <property type="match status" value="1"/>
</dbReference>
<proteinExistence type="predicted"/>
<keyword evidence="1" id="KW-1133">Transmembrane helix</keyword>
<dbReference type="EMBL" id="AP010968">
    <property type="protein sequence ID" value="BAJ31757.1"/>
    <property type="molecule type" value="Genomic_DNA"/>
</dbReference>
<evidence type="ECO:0000256" key="1">
    <source>
        <dbReference type="SAM" id="Phobius"/>
    </source>
</evidence>
<dbReference type="HOGENOM" id="CLU_1813239_0_0_11"/>
<name>E4N0S3_KITSK</name>
<dbReference type="RefSeq" id="WP_014139053.1">
    <property type="nucleotide sequence ID" value="NC_016109.1"/>
</dbReference>
<feature type="transmembrane region" description="Helical" evidence="1">
    <location>
        <begin position="21"/>
        <end position="44"/>
    </location>
</feature>
<sequence>MTVTSSARPGPRSWSRPGRRMPLGADFGLFLVLFSAELVAFVLLVRAQPHDGPFAVVSEVTRSFLVWQGVLVLAAAVLAGLALYLRAPLAAGSQVLGVLVFAGLLLLSLRGYSHPYPAPHSVPLQGPASAGATACRSGSLCP</sequence>
<accession>E4N0S3</accession>